<gene>
    <name evidence="2" type="ORF">CTOB1V02_LOCUS15091</name>
</gene>
<dbReference type="OrthoDB" id="289038at2759"/>
<protein>
    <recommendedName>
        <fullName evidence="1">DUF3517 domain-containing protein</fullName>
    </recommendedName>
</protein>
<organism evidence="2">
    <name type="scientific">Cyprideis torosa</name>
    <dbReference type="NCBI Taxonomy" id="163714"/>
    <lineage>
        <taxon>Eukaryota</taxon>
        <taxon>Metazoa</taxon>
        <taxon>Ecdysozoa</taxon>
        <taxon>Arthropoda</taxon>
        <taxon>Crustacea</taxon>
        <taxon>Oligostraca</taxon>
        <taxon>Ostracoda</taxon>
        <taxon>Podocopa</taxon>
        <taxon>Podocopida</taxon>
        <taxon>Cytherocopina</taxon>
        <taxon>Cytheroidea</taxon>
        <taxon>Cytherideidae</taxon>
        <taxon>Cyprideis</taxon>
    </lineage>
</organism>
<feature type="domain" description="DUF3517" evidence="1">
    <location>
        <begin position="26"/>
        <end position="115"/>
    </location>
</feature>
<name>A0A7R8WT02_9CRUS</name>
<proteinExistence type="predicted"/>
<sequence length="117" mass="13357">MDAHQSTYASFLTGAAGGRVTSVKKRYLKKILEEHTSSEDTIALVSYLCWESRPVSCFVLNEIQAQVTSVYNYEIKCWLELLVALLSIEDSIQDFRISDALRGDNREKEGLFDFVQR</sequence>
<feature type="non-terminal residue" evidence="2">
    <location>
        <position position="1"/>
    </location>
</feature>
<dbReference type="InterPro" id="IPR021905">
    <property type="entry name" value="DUF3517"/>
</dbReference>
<evidence type="ECO:0000313" key="2">
    <source>
        <dbReference type="EMBL" id="CAD7237276.1"/>
    </source>
</evidence>
<evidence type="ECO:0000259" key="1">
    <source>
        <dbReference type="Pfam" id="PF12030"/>
    </source>
</evidence>
<dbReference type="AlphaFoldDB" id="A0A7R8WT02"/>
<accession>A0A7R8WT02</accession>
<reference evidence="2" key="1">
    <citation type="submission" date="2020-11" db="EMBL/GenBank/DDBJ databases">
        <authorList>
            <person name="Tran Van P."/>
        </authorList>
    </citation>
    <scope>NUCLEOTIDE SEQUENCE</scope>
</reference>
<dbReference type="Pfam" id="PF12030">
    <property type="entry name" value="DUF3517"/>
    <property type="match status" value="1"/>
</dbReference>
<dbReference type="EMBL" id="OB686330">
    <property type="protein sequence ID" value="CAD7237276.1"/>
    <property type="molecule type" value="Genomic_DNA"/>
</dbReference>